<evidence type="ECO:0000313" key="2">
    <source>
        <dbReference type="EMBL" id="SEE10516.1"/>
    </source>
</evidence>
<dbReference type="InterPro" id="IPR001437">
    <property type="entry name" value="Tscrpt_elong_fac_GreA/B_C"/>
</dbReference>
<feature type="domain" description="Transcription elongation factor GreA/GreB C-terminal" evidence="1">
    <location>
        <begin position="128"/>
        <end position="163"/>
    </location>
</feature>
<dbReference type="GO" id="GO:0032784">
    <property type="term" value="P:regulation of DNA-templated transcription elongation"/>
    <property type="evidence" value="ECO:0007669"/>
    <property type="project" value="InterPro"/>
</dbReference>
<name>A0A1H5G456_9PSED</name>
<accession>A0A1H5G456</accession>
<reference evidence="2 3" key="1">
    <citation type="submission" date="2016-10" db="EMBL/GenBank/DDBJ databases">
        <authorList>
            <person name="de Groot N.N."/>
        </authorList>
    </citation>
    <scope>NUCLEOTIDE SEQUENCE [LARGE SCALE GENOMIC DNA]</scope>
    <source>
        <strain evidence="2 3">BS3265</strain>
    </source>
</reference>
<keyword evidence="2" id="KW-0648">Protein biosynthesis</keyword>
<dbReference type="EMBL" id="FNUA01000002">
    <property type="protein sequence ID" value="SEE10516.1"/>
    <property type="molecule type" value="Genomic_DNA"/>
</dbReference>
<protein>
    <submittedName>
        <fullName evidence="2">Transcription elongation factor, GreA/GreB, C-term</fullName>
    </submittedName>
</protein>
<dbReference type="AlphaFoldDB" id="A0A1H5G456"/>
<sequence>MTPLPMNKHAVHSLILEKLSVDLDIAQRAAQTAYETATHEENIAENKYDTLGLEASYLATGQARRVEEIKQALSLCQNLPLRAYDDQRGIEIGALLGLEDENGRQQWLFLAPDGAGLKVDVVGQPVTVITPRSPLGKSLLGKFEGDEVEILVAGARQHFTVTEAK</sequence>
<evidence type="ECO:0000313" key="3">
    <source>
        <dbReference type="Proteomes" id="UP000199129"/>
    </source>
</evidence>
<organism evidence="2 3">
    <name type="scientific">Pseudomonas palleroniana</name>
    <dbReference type="NCBI Taxonomy" id="191390"/>
    <lineage>
        <taxon>Bacteria</taxon>
        <taxon>Pseudomonadati</taxon>
        <taxon>Pseudomonadota</taxon>
        <taxon>Gammaproteobacteria</taxon>
        <taxon>Pseudomonadales</taxon>
        <taxon>Pseudomonadaceae</taxon>
        <taxon>Pseudomonas</taxon>
    </lineage>
</organism>
<dbReference type="Gene3D" id="3.10.50.30">
    <property type="entry name" value="Transcription elongation factor, GreA/GreB, C-terminal domain"/>
    <property type="match status" value="1"/>
</dbReference>
<dbReference type="InterPro" id="IPR036953">
    <property type="entry name" value="GreA/GreB_C_sf"/>
</dbReference>
<dbReference type="Pfam" id="PF01272">
    <property type="entry name" value="GreA_GreB"/>
    <property type="match status" value="1"/>
</dbReference>
<dbReference type="SUPFAM" id="SSF54534">
    <property type="entry name" value="FKBP-like"/>
    <property type="match status" value="1"/>
</dbReference>
<proteinExistence type="predicted"/>
<dbReference type="Proteomes" id="UP000199129">
    <property type="component" value="Unassembled WGS sequence"/>
</dbReference>
<gene>
    <name evidence="2" type="ORF">SAMN04490198_0546</name>
</gene>
<keyword evidence="2" id="KW-0251">Elongation factor</keyword>
<dbReference type="GO" id="GO:0003746">
    <property type="term" value="F:translation elongation factor activity"/>
    <property type="evidence" value="ECO:0007669"/>
    <property type="project" value="UniProtKB-KW"/>
</dbReference>
<evidence type="ECO:0000259" key="1">
    <source>
        <dbReference type="Pfam" id="PF01272"/>
    </source>
</evidence>
<dbReference type="GO" id="GO:0003677">
    <property type="term" value="F:DNA binding"/>
    <property type="evidence" value="ECO:0007669"/>
    <property type="project" value="InterPro"/>
</dbReference>